<dbReference type="NCBIfam" id="TIGR04315">
    <property type="entry name" value="octaheme_Shew"/>
    <property type="match status" value="1"/>
</dbReference>
<dbReference type="Gene3D" id="1.10.1130.10">
    <property type="entry name" value="Flavocytochrome C3, Chain A"/>
    <property type="match status" value="1"/>
</dbReference>
<dbReference type="Proteomes" id="UP000035036">
    <property type="component" value="Chromosome"/>
</dbReference>
<dbReference type="InterPro" id="IPR024673">
    <property type="entry name" value="Octahem_Cyt_c"/>
</dbReference>
<dbReference type="SUPFAM" id="SSF48695">
    <property type="entry name" value="Multiheme cytochromes"/>
    <property type="match status" value="1"/>
</dbReference>
<reference evidence="4 5" key="1">
    <citation type="journal article" date="2015" name="Genome Announc.">
        <title>Genomes of Geoalkalibacter ferrihydriticus Z-0531T and Geoalkalibacter subterraneus Red1T, Two Haloalkaliphilic Metal-Reducing Deltaproteobacteria.</title>
        <authorList>
            <person name="Badalamenti J.P."/>
            <person name="Krajmalnik-Brown R."/>
            <person name="Torres C.I."/>
            <person name="Bond D.R."/>
        </authorList>
    </citation>
    <scope>NUCLEOTIDE SEQUENCE [LARGE SCALE GENOMIC DNA]</scope>
    <source>
        <strain evidence="4 5">Red1</strain>
    </source>
</reference>
<dbReference type="HOGENOM" id="CLU_033148_0_0_7"/>
<dbReference type="KEGG" id="gsb:GSUB_05675"/>
<evidence type="ECO:0000313" key="5">
    <source>
        <dbReference type="Proteomes" id="UP000035036"/>
    </source>
</evidence>
<dbReference type="RefSeq" id="WP_040199676.1">
    <property type="nucleotide sequence ID" value="NZ_CP010311.1"/>
</dbReference>
<dbReference type="InterPro" id="IPR036280">
    <property type="entry name" value="Multihaem_cyt_sf"/>
</dbReference>
<name>A0A0B5FRG1_9BACT</name>
<dbReference type="OrthoDB" id="9788513at2"/>
<dbReference type="AlphaFoldDB" id="A0A0B5FRG1"/>
<evidence type="ECO:0000256" key="1">
    <source>
        <dbReference type="ARBA" id="ARBA00022729"/>
    </source>
</evidence>
<evidence type="ECO:0000313" key="4">
    <source>
        <dbReference type="EMBL" id="AJF06156.1"/>
    </source>
</evidence>
<feature type="chain" id="PRO_5002115605" evidence="2">
    <location>
        <begin position="27"/>
        <end position="459"/>
    </location>
</feature>
<dbReference type="Pfam" id="PF11783">
    <property type="entry name" value="Cytochrome_cB"/>
    <property type="match status" value="1"/>
</dbReference>
<dbReference type="Pfam" id="PF13435">
    <property type="entry name" value="Cytochrome_C554"/>
    <property type="match status" value="1"/>
</dbReference>
<keyword evidence="1 2" id="KW-0732">Signal</keyword>
<evidence type="ECO:0000259" key="3">
    <source>
        <dbReference type="Pfam" id="PF13435"/>
    </source>
</evidence>
<dbReference type="GO" id="GO:0016491">
    <property type="term" value="F:oxidoreductase activity"/>
    <property type="evidence" value="ECO:0007669"/>
    <property type="project" value="TreeGrafter"/>
</dbReference>
<gene>
    <name evidence="4" type="ORF">GSUB_05675</name>
</gene>
<sequence>MKGKQPRKSLGLFVLMLLTIPLTALAGHENYISGPLNSGPEVTAACLNCHEDAATDVMKTSHWNWNLKQTINGKEVDRGKKNAINNFCVSIDSNWPRCTSCHIGYGWEDASFDFTDKTKVDCLVCHDTTGTYKKTATGAGHPDEVVDLVYVAKNVGTPSRFNCGSCHFFGGGGDAVKHGDLDSSIDYPERETDVHMAVEGNDFTCQTCHATENHEISGNAMVVSPSNQTHIGCESCHADPHAESLLNDHTAAVACQTCHIPTFAKQIPTKTSWDWSTAGQDLEEAKDEHGKPTYMKKKGHFTWDKNIVPEYAWYNGTGGAYIPGDKINPDEMTLLSYPLGDINDPEAKISPFKVHTGKQIYDTEHQYLITPKVFGKDGYWKTFDWQSAAKLGMEASGLEYSGNYDFASTKMYWSINHMVSPKEQSLGCLDCHGDNGRLDWKALGYEGDPLRTGKSARLK</sequence>
<feature type="domain" description="Cytochrome c-552/4" evidence="3">
    <location>
        <begin position="45"/>
        <end position="126"/>
    </location>
</feature>
<dbReference type="PANTHER" id="PTHR35038:SF5">
    <property type="entry name" value="CYTOCHROME C-TYPE PROTEIN NRFB"/>
    <property type="match status" value="1"/>
</dbReference>
<dbReference type="EMBL" id="CP010311">
    <property type="protein sequence ID" value="AJF06156.1"/>
    <property type="molecule type" value="Genomic_DNA"/>
</dbReference>
<feature type="signal peptide" evidence="2">
    <location>
        <begin position="1"/>
        <end position="26"/>
    </location>
</feature>
<dbReference type="PANTHER" id="PTHR35038">
    <property type="entry name" value="DISSIMILATORY SULFITE REDUCTASE SIRA"/>
    <property type="match status" value="1"/>
</dbReference>
<dbReference type="InterPro" id="IPR051829">
    <property type="entry name" value="Multiheme_Cytochr_ET"/>
</dbReference>
<evidence type="ECO:0000256" key="2">
    <source>
        <dbReference type="SAM" id="SignalP"/>
    </source>
</evidence>
<proteinExistence type="predicted"/>
<accession>A0A0B5FRG1</accession>
<keyword evidence="5" id="KW-1185">Reference proteome</keyword>
<dbReference type="InterPro" id="IPR023155">
    <property type="entry name" value="Cyt_c-552/4"/>
</dbReference>
<dbReference type="STRING" id="483547.GSUB_05675"/>
<protein>
    <submittedName>
        <fullName evidence="4">Cytochrome C</fullName>
    </submittedName>
</protein>
<dbReference type="PIRSF" id="PIRSF039014">
    <property type="entry name" value="OTR_cyc"/>
    <property type="match status" value="1"/>
</dbReference>
<organism evidence="4 5">
    <name type="scientific">Geoalkalibacter subterraneus</name>
    <dbReference type="NCBI Taxonomy" id="483547"/>
    <lineage>
        <taxon>Bacteria</taxon>
        <taxon>Pseudomonadati</taxon>
        <taxon>Thermodesulfobacteriota</taxon>
        <taxon>Desulfuromonadia</taxon>
        <taxon>Desulfuromonadales</taxon>
        <taxon>Geoalkalibacteraceae</taxon>
        <taxon>Geoalkalibacter</taxon>
    </lineage>
</organism>